<dbReference type="PANTHER" id="PTHR30471:SF3">
    <property type="entry name" value="UPF0758 PROTEIN YEES-RELATED"/>
    <property type="match status" value="1"/>
</dbReference>
<dbReference type="NCBIfam" id="NF000642">
    <property type="entry name" value="PRK00024.1"/>
    <property type="match status" value="1"/>
</dbReference>
<evidence type="ECO:0000256" key="3">
    <source>
        <dbReference type="ARBA" id="ARBA00022801"/>
    </source>
</evidence>
<organism evidence="9 10">
    <name type="scientific">Devosia marina</name>
    <dbReference type="NCBI Taxonomy" id="2683198"/>
    <lineage>
        <taxon>Bacteria</taxon>
        <taxon>Pseudomonadati</taxon>
        <taxon>Pseudomonadota</taxon>
        <taxon>Alphaproteobacteria</taxon>
        <taxon>Hyphomicrobiales</taxon>
        <taxon>Devosiaceae</taxon>
        <taxon>Devosia</taxon>
    </lineage>
</organism>
<dbReference type="GO" id="GO:0006508">
    <property type="term" value="P:proteolysis"/>
    <property type="evidence" value="ECO:0007669"/>
    <property type="project" value="UniProtKB-KW"/>
</dbReference>
<dbReference type="InterPro" id="IPR046778">
    <property type="entry name" value="UPF0758_N"/>
</dbReference>
<dbReference type="InterPro" id="IPR025657">
    <property type="entry name" value="RadC_JAB"/>
</dbReference>
<feature type="region of interest" description="Disordered" evidence="7">
    <location>
        <begin position="1"/>
        <end position="24"/>
    </location>
</feature>
<comment type="caution">
    <text evidence="9">The sequence shown here is derived from an EMBL/GenBank/DDBJ whole genome shotgun (WGS) entry which is preliminary data.</text>
</comment>
<keyword evidence="1" id="KW-0645">Protease</keyword>
<keyword evidence="5" id="KW-0482">Metalloprotease</keyword>
<dbReference type="Gene3D" id="3.40.140.10">
    <property type="entry name" value="Cytidine Deaminase, domain 2"/>
    <property type="match status" value="1"/>
</dbReference>
<evidence type="ECO:0000256" key="4">
    <source>
        <dbReference type="ARBA" id="ARBA00022833"/>
    </source>
</evidence>
<dbReference type="EMBL" id="WQRF01000001">
    <property type="protein sequence ID" value="MVS98533.1"/>
    <property type="molecule type" value="Genomic_DNA"/>
</dbReference>
<dbReference type="InterPro" id="IPR037518">
    <property type="entry name" value="MPN"/>
</dbReference>
<evidence type="ECO:0000259" key="8">
    <source>
        <dbReference type="PROSITE" id="PS50249"/>
    </source>
</evidence>
<dbReference type="AlphaFoldDB" id="A0A7X3FQ33"/>
<evidence type="ECO:0000256" key="5">
    <source>
        <dbReference type="ARBA" id="ARBA00023049"/>
    </source>
</evidence>
<dbReference type="SUPFAM" id="SSF47781">
    <property type="entry name" value="RuvA domain 2-like"/>
    <property type="match status" value="1"/>
</dbReference>
<sequence>MTDRPDEFAEATLPAPAAANDHAGHRQRVRERFLKLGGDALEDYELLELALQLVIPRKDTKALAKTLLREFGSFSAVFNASETRLAKIKGLGPTSIAHLKVIQAVAARFGRDRIDHDMPILSSWNQLIDYCRSQMAFQSIEQFRILFLDKKNRLIADEVQQTGTVDHTPVYPREVIKRSLELSATALILVHNHPSGDPAPSSADIRMTREIGDIAKPLGIVLHDHIIIGKSGHASLRSLKLI</sequence>
<accession>A0A7X3FQ33</accession>
<dbReference type="PANTHER" id="PTHR30471">
    <property type="entry name" value="DNA REPAIR PROTEIN RADC"/>
    <property type="match status" value="1"/>
</dbReference>
<dbReference type="Pfam" id="PF04002">
    <property type="entry name" value="RadC"/>
    <property type="match status" value="1"/>
</dbReference>
<dbReference type="SUPFAM" id="SSF102712">
    <property type="entry name" value="JAB1/MPN domain"/>
    <property type="match status" value="1"/>
</dbReference>
<evidence type="ECO:0000313" key="10">
    <source>
        <dbReference type="Proteomes" id="UP000438106"/>
    </source>
</evidence>
<dbReference type="CDD" id="cd08071">
    <property type="entry name" value="MPN_DUF2466"/>
    <property type="match status" value="1"/>
</dbReference>
<dbReference type="InterPro" id="IPR010994">
    <property type="entry name" value="RuvA_2-like"/>
</dbReference>
<name>A0A7X3FQ33_9HYPH</name>
<dbReference type="InterPro" id="IPR020891">
    <property type="entry name" value="UPF0758_CS"/>
</dbReference>
<evidence type="ECO:0000256" key="6">
    <source>
        <dbReference type="RuleBase" id="RU003797"/>
    </source>
</evidence>
<protein>
    <submittedName>
        <fullName evidence="9">DNA repair protein RadC</fullName>
    </submittedName>
</protein>
<dbReference type="InterPro" id="IPR001405">
    <property type="entry name" value="UPF0758"/>
</dbReference>
<evidence type="ECO:0000256" key="7">
    <source>
        <dbReference type="SAM" id="MobiDB-lite"/>
    </source>
</evidence>
<dbReference type="RefSeq" id="WP_157289451.1">
    <property type="nucleotide sequence ID" value="NZ_JAVKFR010000031.1"/>
</dbReference>
<dbReference type="GO" id="GO:0008237">
    <property type="term" value="F:metallopeptidase activity"/>
    <property type="evidence" value="ECO:0007669"/>
    <property type="project" value="UniProtKB-KW"/>
</dbReference>
<evidence type="ECO:0000313" key="9">
    <source>
        <dbReference type="EMBL" id="MVS98533.1"/>
    </source>
</evidence>
<dbReference type="Proteomes" id="UP000438106">
    <property type="component" value="Unassembled WGS sequence"/>
</dbReference>
<keyword evidence="4" id="KW-0862">Zinc</keyword>
<gene>
    <name evidence="9" type="primary">radC</name>
    <name evidence="9" type="ORF">GO014_05815</name>
</gene>
<keyword evidence="10" id="KW-1185">Reference proteome</keyword>
<dbReference type="PROSITE" id="PS01302">
    <property type="entry name" value="UPF0758"/>
    <property type="match status" value="1"/>
</dbReference>
<dbReference type="Gene3D" id="1.10.150.20">
    <property type="entry name" value="5' to 3' exonuclease, C-terminal subdomain"/>
    <property type="match status" value="1"/>
</dbReference>
<evidence type="ECO:0000256" key="1">
    <source>
        <dbReference type="ARBA" id="ARBA00022670"/>
    </source>
</evidence>
<proteinExistence type="inferred from homology"/>
<dbReference type="Pfam" id="PF20582">
    <property type="entry name" value="UPF0758_N"/>
    <property type="match status" value="1"/>
</dbReference>
<feature type="domain" description="MPN" evidence="8">
    <location>
        <begin position="120"/>
        <end position="242"/>
    </location>
</feature>
<evidence type="ECO:0000256" key="2">
    <source>
        <dbReference type="ARBA" id="ARBA00022723"/>
    </source>
</evidence>
<reference evidence="9 10" key="1">
    <citation type="submission" date="2019-12" db="EMBL/GenBank/DDBJ databases">
        <title>Devosia maris sp. nov., isolated from the deep seawater.</title>
        <authorList>
            <person name="Liu Y."/>
        </authorList>
    </citation>
    <scope>NUCLEOTIDE SEQUENCE [LARGE SCALE GENOMIC DNA]</scope>
    <source>
        <strain evidence="9 10">L53-10-65</strain>
    </source>
</reference>
<keyword evidence="3" id="KW-0378">Hydrolase</keyword>
<keyword evidence="2" id="KW-0479">Metal-binding</keyword>
<comment type="similarity">
    <text evidence="6">Belongs to the UPF0758 family.</text>
</comment>
<dbReference type="NCBIfam" id="TIGR00608">
    <property type="entry name" value="radc"/>
    <property type="match status" value="1"/>
</dbReference>
<dbReference type="GO" id="GO:0046872">
    <property type="term" value="F:metal ion binding"/>
    <property type="evidence" value="ECO:0007669"/>
    <property type="project" value="UniProtKB-KW"/>
</dbReference>
<feature type="compositionally biased region" description="Low complexity" evidence="7">
    <location>
        <begin position="10"/>
        <end position="21"/>
    </location>
</feature>
<dbReference type="PROSITE" id="PS50249">
    <property type="entry name" value="MPN"/>
    <property type="match status" value="1"/>
</dbReference>